<evidence type="ECO:0000313" key="1">
    <source>
        <dbReference type="EMBL" id="SMP65583.1"/>
    </source>
</evidence>
<accession>A0ABY1QE00</accession>
<evidence type="ECO:0000313" key="2">
    <source>
        <dbReference type="Proteomes" id="UP001158067"/>
    </source>
</evidence>
<gene>
    <name evidence="1" type="ORF">SAMN06265222_109101</name>
</gene>
<comment type="caution">
    <text evidence="1">The sequence shown here is derived from an EMBL/GenBank/DDBJ whole genome shotgun (WGS) entry which is preliminary data.</text>
</comment>
<proteinExistence type="predicted"/>
<protein>
    <submittedName>
        <fullName evidence="1">Uncharacterized protein</fullName>
    </submittedName>
</protein>
<dbReference type="Proteomes" id="UP001158067">
    <property type="component" value="Unassembled WGS sequence"/>
</dbReference>
<name>A0ABY1QE00_9BACT</name>
<keyword evidence="2" id="KW-1185">Reference proteome</keyword>
<sequence>MSLGVFEHRPKSLPPHPPVSIAVLLVVEDAIKVAWSIIRQLPANEFDLASADEDTITQKLHEVLIDELFDTGTVPGFNGDLIAKGTREEKLRSFNSKHLDKMPDLIFGVIGRDVYMRTQDGIFIECKPVDASHTAGVHCCDKGITRFVRGDYAWCMLSAMMVGYAADGYTIVPKLTDALRKSTTITTRVAPTKCSQSRPVLFSQGAHVSVHERNFSYVETGDPAPDIMLRHIWLNRS</sequence>
<dbReference type="EMBL" id="FXUG01000009">
    <property type="protein sequence ID" value="SMP65583.1"/>
    <property type="molecule type" value="Genomic_DNA"/>
</dbReference>
<reference evidence="1 2" key="1">
    <citation type="submission" date="2017-05" db="EMBL/GenBank/DDBJ databases">
        <authorList>
            <person name="Varghese N."/>
            <person name="Submissions S."/>
        </authorList>
    </citation>
    <scope>NUCLEOTIDE SEQUENCE [LARGE SCALE GENOMIC DNA]</scope>
    <source>
        <strain evidence="1 2">DSM 25457</strain>
    </source>
</reference>
<organism evidence="1 2">
    <name type="scientific">Neorhodopirellula lusitana</name>
    <dbReference type="NCBI Taxonomy" id="445327"/>
    <lineage>
        <taxon>Bacteria</taxon>
        <taxon>Pseudomonadati</taxon>
        <taxon>Planctomycetota</taxon>
        <taxon>Planctomycetia</taxon>
        <taxon>Pirellulales</taxon>
        <taxon>Pirellulaceae</taxon>
        <taxon>Neorhodopirellula</taxon>
    </lineage>
</organism>